<keyword evidence="2" id="KW-1185">Reference proteome</keyword>
<reference evidence="1 2" key="1">
    <citation type="journal article" date="2019" name="Int. J. Syst. Evol. Microbiol.">
        <title>The Global Catalogue of Microorganisms (GCM) 10K type strain sequencing project: providing services to taxonomists for standard genome sequencing and annotation.</title>
        <authorList>
            <consortium name="The Broad Institute Genomics Platform"/>
            <consortium name="The Broad Institute Genome Sequencing Center for Infectious Disease"/>
            <person name="Wu L."/>
            <person name="Ma J."/>
        </authorList>
    </citation>
    <scope>NUCLEOTIDE SEQUENCE [LARGE SCALE GENOMIC DNA]</scope>
    <source>
        <strain evidence="1 2">JCM 14559</strain>
    </source>
</reference>
<comment type="caution">
    <text evidence="1">The sequence shown here is derived from an EMBL/GenBank/DDBJ whole genome shotgun (WGS) entry which is preliminary data.</text>
</comment>
<organism evidence="1 2">
    <name type="scientific">Kitasatospora saccharophila</name>
    <dbReference type="NCBI Taxonomy" id="407973"/>
    <lineage>
        <taxon>Bacteria</taxon>
        <taxon>Bacillati</taxon>
        <taxon>Actinomycetota</taxon>
        <taxon>Actinomycetes</taxon>
        <taxon>Kitasatosporales</taxon>
        <taxon>Streptomycetaceae</taxon>
        <taxon>Kitasatospora</taxon>
    </lineage>
</organism>
<name>A0ABN2X7W6_9ACTN</name>
<dbReference type="Proteomes" id="UP001500897">
    <property type="component" value="Unassembled WGS sequence"/>
</dbReference>
<proteinExistence type="predicted"/>
<dbReference type="EMBL" id="BAAANS010000031">
    <property type="protein sequence ID" value="GAA2106922.1"/>
    <property type="molecule type" value="Genomic_DNA"/>
</dbReference>
<evidence type="ECO:0000313" key="1">
    <source>
        <dbReference type="EMBL" id="GAA2106922.1"/>
    </source>
</evidence>
<accession>A0ABN2X7W6</accession>
<sequence>MQLWHTLRNTNRWPWCSYNMFAYRKRARAWQLRVRLITGDGQQVGPADPWGLLPMEFFRVVSTLERIFFTEQDHAAREEFCREVLARLNDRPWRGWDEVKAALAPPAGQRFAAMELYLVEVDFDQCDPSDRTYVVSAELLHRHDPSAVAAELPQPQWRFVAECDPSPQPQYQEN</sequence>
<gene>
    <name evidence="1" type="ORF">GCM10009759_45590</name>
</gene>
<protein>
    <submittedName>
        <fullName evidence="1">Uncharacterized protein</fullName>
    </submittedName>
</protein>
<evidence type="ECO:0000313" key="2">
    <source>
        <dbReference type="Proteomes" id="UP001500897"/>
    </source>
</evidence>